<keyword evidence="11 12" id="KW-0275">Fatty acid biosynthesis</keyword>
<keyword evidence="8" id="KW-0408">Iron</keyword>
<evidence type="ECO:0000256" key="14">
    <source>
        <dbReference type="SAM" id="Phobius"/>
    </source>
</evidence>
<dbReference type="GO" id="GO:0006636">
    <property type="term" value="P:unsaturated fatty acid biosynthetic process"/>
    <property type="evidence" value="ECO:0007669"/>
    <property type="project" value="TreeGrafter"/>
</dbReference>
<feature type="region of interest" description="Disordered" evidence="13">
    <location>
        <begin position="1"/>
        <end position="42"/>
    </location>
</feature>
<dbReference type="GO" id="GO:0005789">
    <property type="term" value="C:endoplasmic reticulum membrane"/>
    <property type="evidence" value="ECO:0007669"/>
    <property type="project" value="TreeGrafter"/>
</dbReference>
<dbReference type="GO" id="GO:0004768">
    <property type="term" value="F:stearoyl-CoA 9-desaturase activity"/>
    <property type="evidence" value="ECO:0007669"/>
    <property type="project" value="TreeGrafter"/>
</dbReference>
<feature type="transmembrane region" description="Helical" evidence="14">
    <location>
        <begin position="114"/>
        <end position="136"/>
    </location>
</feature>
<keyword evidence="6 14" id="KW-1133">Transmembrane helix</keyword>
<sequence length="366" mass="42620">MDDDISTRLEDESLHKKLLDDDENQSHPEGDKGQHNSMEKLGTDPNFKRKIVWKNAIGFLVLHLAAFYGLYLVLTFRIKILTYLWVMFLDLASGEGITMGAHRLFSHKSFKATFSLKLILVLLHTIAGQNCMYIWVRDHRQHHKFSDTDADPHNATRGFFFSHMGWLMSRKHPLVIEKGKTLDMSDLEADPLIMWQKKYYKPLYLIMAIALPVYIPVLVWGETVWASTFTSFFLRYVFLLHQTWFVNSAAHLWGTKPFDKYLLPAENKFVSLVSGGEGWHNYHHTFPWDYRTSEFGASYNVTCSLIDSCAYLGMAFDLKTAPFKMIEQRTIRTGDGSHPIYGMKKVKTYRWEDRNINELEIDEKVN</sequence>
<dbReference type="Proteomes" id="UP001153636">
    <property type="component" value="Chromosome 7"/>
</dbReference>
<gene>
    <name evidence="16" type="ORF">PSYICH_LOCUS13191</name>
</gene>
<keyword evidence="9" id="KW-0443">Lipid metabolism</keyword>
<evidence type="ECO:0000256" key="1">
    <source>
        <dbReference type="ARBA" id="ARBA00004141"/>
    </source>
</evidence>
<dbReference type="Pfam" id="PF00487">
    <property type="entry name" value="FA_desaturase"/>
    <property type="match status" value="1"/>
</dbReference>
<reference evidence="16" key="1">
    <citation type="submission" date="2022-01" db="EMBL/GenBank/DDBJ databases">
        <authorList>
            <person name="King R."/>
        </authorList>
    </citation>
    <scope>NUCLEOTIDE SEQUENCE</scope>
</reference>
<dbReference type="EMBL" id="OV651819">
    <property type="protein sequence ID" value="CAH1112943.1"/>
    <property type="molecule type" value="Genomic_DNA"/>
</dbReference>
<evidence type="ECO:0000256" key="2">
    <source>
        <dbReference type="ARBA" id="ARBA00009295"/>
    </source>
</evidence>
<comment type="similarity">
    <text evidence="2 12">Belongs to the fatty acid desaturase type 1 family.</text>
</comment>
<comment type="cofactor">
    <cofactor evidence="12">
        <name>Fe(2+)</name>
        <dbReference type="ChEBI" id="CHEBI:29033"/>
    </cofactor>
</comment>
<keyword evidence="5" id="KW-0276">Fatty acid metabolism</keyword>
<feature type="domain" description="Fatty acid desaturase" evidence="15">
    <location>
        <begin position="96"/>
        <end position="287"/>
    </location>
</feature>
<accession>A0A9P0GKZ4</accession>
<evidence type="ECO:0000256" key="7">
    <source>
        <dbReference type="ARBA" id="ARBA00023002"/>
    </source>
</evidence>
<name>A0A9P0GKZ4_9CUCU</name>
<dbReference type="OrthoDB" id="10260134at2759"/>
<evidence type="ECO:0000259" key="15">
    <source>
        <dbReference type="Pfam" id="PF00487"/>
    </source>
</evidence>
<dbReference type="InterPro" id="IPR015876">
    <property type="entry name" value="Acyl-CoA_DS"/>
</dbReference>
<evidence type="ECO:0000256" key="13">
    <source>
        <dbReference type="SAM" id="MobiDB-lite"/>
    </source>
</evidence>
<dbReference type="PANTHER" id="PTHR11351:SF92">
    <property type="entry name" value="ACYL-COA DESATURASE 2-LIKE PROTEIN"/>
    <property type="match status" value="1"/>
</dbReference>
<dbReference type="GO" id="GO:0005506">
    <property type="term" value="F:iron ion binding"/>
    <property type="evidence" value="ECO:0007669"/>
    <property type="project" value="TreeGrafter"/>
</dbReference>
<keyword evidence="4 12" id="KW-0812">Transmembrane</keyword>
<dbReference type="AlphaFoldDB" id="A0A9P0GKZ4"/>
<evidence type="ECO:0000256" key="10">
    <source>
        <dbReference type="ARBA" id="ARBA00023136"/>
    </source>
</evidence>
<feature type="transmembrane region" description="Helical" evidence="14">
    <location>
        <begin position="203"/>
        <end position="221"/>
    </location>
</feature>
<organism evidence="16 17">
    <name type="scientific">Psylliodes chrysocephalus</name>
    <dbReference type="NCBI Taxonomy" id="3402493"/>
    <lineage>
        <taxon>Eukaryota</taxon>
        <taxon>Metazoa</taxon>
        <taxon>Ecdysozoa</taxon>
        <taxon>Arthropoda</taxon>
        <taxon>Hexapoda</taxon>
        <taxon>Insecta</taxon>
        <taxon>Pterygota</taxon>
        <taxon>Neoptera</taxon>
        <taxon>Endopterygota</taxon>
        <taxon>Coleoptera</taxon>
        <taxon>Polyphaga</taxon>
        <taxon>Cucujiformia</taxon>
        <taxon>Chrysomeloidea</taxon>
        <taxon>Chrysomelidae</taxon>
        <taxon>Galerucinae</taxon>
        <taxon>Alticini</taxon>
        <taxon>Psylliodes</taxon>
    </lineage>
</organism>
<evidence type="ECO:0000256" key="8">
    <source>
        <dbReference type="ARBA" id="ARBA00023004"/>
    </source>
</evidence>
<proteinExistence type="inferred from homology"/>
<evidence type="ECO:0000256" key="3">
    <source>
        <dbReference type="ARBA" id="ARBA00022516"/>
    </source>
</evidence>
<feature type="transmembrane region" description="Helical" evidence="14">
    <location>
        <begin position="56"/>
        <end position="74"/>
    </location>
</feature>
<dbReference type="PANTHER" id="PTHR11351">
    <property type="entry name" value="ACYL-COA DESATURASE"/>
    <property type="match status" value="1"/>
</dbReference>
<keyword evidence="10 14" id="KW-0472">Membrane</keyword>
<comment type="subcellular location">
    <subcellularLocation>
        <location evidence="1">Membrane</location>
        <topology evidence="1">Multi-pass membrane protein</topology>
    </subcellularLocation>
</comment>
<evidence type="ECO:0000256" key="5">
    <source>
        <dbReference type="ARBA" id="ARBA00022832"/>
    </source>
</evidence>
<evidence type="ECO:0000313" key="16">
    <source>
        <dbReference type="EMBL" id="CAH1112943.1"/>
    </source>
</evidence>
<protein>
    <recommendedName>
        <fullName evidence="15">Fatty acid desaturase domain-containing protein</fullName>
    </recommendedName>
</protein>
<evidence type="ECO:0000256" key="9">
    <source>
        <dbReference type="ARBA" id="ARBA00023098"/>
    </source>
</evidence>
<dbReference type="PRINTS" id="PR00075">
    <property type="entry name" value="FACDDSATRASE"/>
</dbReference>
<keyword evidence="17" id="KW-1185">Reference proteome</keyword>
<keyword evidence="3 12" id="KW-0444">Lipid biosynthesis</keyword>
<evidence type="ECO:0000256" key="6">
    <source>
        <dbReference type="ARBA" id="ARBA00022989"/>
    </source>
</evidence>
<evidence type="ECO:0000256" key="4">
    <source>
        <dbReference type="ARBA" id="ARBA00022692"/>
    </source>
</evidence>
<dbReference type="InterPro" id="IPR005804">
    <property type="entry name" value="FA_desaturase_dom"/>
</dbReference>
<keyword evidence="7 12" id="KW-0560">Oxidoreductase</keyword>
<evidence type="ECO:0000313" key="17">
    <source>
        <dbReference type="Proteomes" id="UP001153636"/>
    </source>
</evidence>
<evidence type="ECO:0000256" key="11">
    <source>
        <dbReference type="ARBA" id="ARBA00023160"/>
    </source>
</evidence>
<evidence type="ECO:0000256" key="12">
    <source>
        <dbReference type="RuleBase" id="RU000581"/>
    </source>
</evidence>
<dbReference type="CDD" id="cd03505">
    <property type="entry name" value="Delta9-FADS-like"/>
    <property type="match status" value="1"/>
</dbReference>
<comment type="domain">
    <text evidence="12">The histidine box domains are involved in binding the catalytic metal ions.</text>
</comment>